<dbReference type="PATRIC" id="fig|883113.3.peg.794"/>
<name>H3NIV7_9LACT</name>
<evidence type="ECO:0000313" key="2">
    <source>
        <dbReference type="EMBL" id="EHR37235.1"/>
    </source>
</evidence>
<dbReference type="Proteomes" id="UP000006190">
    <property type="component" value="Unassembled WGS sequence"/>
</dbReference>
<dbReference type="OrthoDB" id="2140197at2"/>
<dbReference type="EMBL" id="AGEG01000009">
    <property type="protein sequence ID" value="EHR37235.1"/>
    <property type="molecule type" value="Genomic_DNA"/>
</dbReference>
<evidence type="ECO:0000313" key="3">
    <source>
        <dbReference type="Proteomes" id="UP000006190"/>
    </source>
</evidence>
<feature type="transmembrane region" description="Helical" evidence="1">
    <location>
        <begin position="12"/>
        <end position="34"/>
    </location>
</feature>
<organism evidence="2 3">
    <name type="scientific">Facklamia languida CCUG 37842</name>
    <dbReference type="NCBI Taxonomy" id="883113"/>
    <lineage>
        <taxon>Bacteria</taxon>
        <taxon>Bacillati</taxon>
        <taxon>Bacillota</taxon>
        <taxon>Bacilli</taxon>
        <taxon>Lactobacillales</taxon>
        <taxon>Aerococcaceae</taxon>
        <taxon>Facklamia</taxon>
    </lineage>
</organism>
<keyword evidence="1" id="KW-0812">Transmembrane</keyword>
<reference evidence="2 3" key="1">
    <citation type="submission" date="2012-01" db="EMBL/GenBank/DDBJ databases">
        <title>The Genome Sequence of Facklamia languida CCUG 37842.</title>
        <authorList>
            <consortium name="The Broad Institute Genome Sequencing Platform"/>
            <person name="Earl A."/>
            <person name="Ward D."/>
            <person name="Feldgarden M."/>
            <person name="Gevers D."/>
            <person name="Huys G."/>
            <person name="Young S.K."/>
            <person name="Zeng Q."/>
            <person name="Gargeya S."/>
            <person name="Fitzgerald M."/>
            <person name="Haas B."/>
            <person name="Abouelleil A."/>
            <person name="Alvarado L."/>
            <person name="Arachchi H.M."/>
            <person name="Berlin A."/>
            <person name="Chapman S.B."/>
            <person name="Gearin G."/>
            <person name="Goldberg J."/>
            <person name="Griggs A."/>
            <person name="Gujja S."/>
            <person name="Hansen M."/>
            <person name="Heiman D."/>
            <person name="Howarth C."/>
            <person name="Larimer J."/>
            <person name="Lui A."/>
            <person name="MacDonald P.J.P."/>
            <person name="McCowen C."/>
            <person name="Montmayeur A."/>
            <person name="Murphy C."/>
            <person name="Neiman D."/>
            <person name="Pearson M."/>
            <person name="Priest M."/>
            <person name="Roberts A."/>
            <person name="Saif S."/>
            <person name="Shea T."/>
            <person name="Sisk P."/>
            <person name="Stolte C."/>
            <person name="Sykes S."/>
            <person name="Wortman J."/>
            <person name="Nusbaum C."/>
            <person name="Birren B."/>
        </authorList>
    </citation>
    <scope>NUCLEOTIDE SEQUENCE [LARGE SCALE GENOMIC DNA]</scope>
    <source>
        <strain evidence="2 3">CCUG 37842</strain>
    </source>
</reference>
<comment type="caution">
    <text evidence="2">The sequence shown here is derived from an EMBL/GenBank/DDBJ whole genome shotgun (WGS) entry which is preliminary data.</text>
</comment>
<sequence>MLGRSFSELRRHYGFYLAIFVIALIFNVLIWWIASIFGLGEGLGNVIMMMTYYGRGLTDVPREEMLYMMTDVLQGMNLSYFVISQLFVFLLSTLVTILMNRSLLQKVNYPETQIADAAYFNTPLGDCLILPLKLFFAQIVVGILYAVILFAASLLVGAASQSFGSFTWVVAVIVSLLFMAMAVFVLPIQYFIAYDVERRYNFWATITKSMAIGRDHFLRILKTLLVQMALMVVYFGFFSVTAIYGFESSRDALTMIWVMFLIAMAGFIFFLLPLMNIYLIKTMSQVISLEY</sequence>
<keyword evidence="1" id="KW-1133">Transmembrane helix</keyword>
<feature type="transmembrane region" description="Helical" evidence="1">
    <location>
        <begin position="168"/>
        <end position="192"/>
    </location>
</feature>
<keyword evidence="3" id="KW-1185">Reference proteome</keyword>
<dbReference type="RefSeq" id="WP_006308836.1">
    <property type="nucleotide sequence ID" value="NZ_JH601133.1"/>
</dbReference>
<dbReference type="HOGENOM" id="CLU_955614_0_0_9"/>
<feature type="transmembrane region" description="Helical" evidence="1">
    <location>
        <begin position="252"/>
        <end position="274"/>
    </location>
</feature>
<dbReference type="AlphaFoldDB" id="H3NIV7"/>
<feature type="transmembrane region" description="Helical" evidence="1">
    <location>
        <begin position="78"/>
        <end position="99"/>
    </location>
</feature>
<gene>
    <name evidence="2" type="ORF">HMPREF9708_00796</name>
</gene>
<protein>
    <recommendedName>
        <fullName evidence="4">Glycerophosphoryl diester phosphodiesterase membrane domain-containing protein</fullName>
    </recommendedName>
</protein>
<proteinExistence type="predicted"/>
<dbReference type="STRING" id="883113.HMPREF9708_00796"/>
<feature type="transmembrane region" description="Helical" evidence="1">
    <location>
        <begin position="224"/>
        <end position="246"/>
    </location>
</feature>
<feature type="transmembrane region" description="Helical" evidence="1">
    <location>
        <begin position="134"/>
        <end position="156"/>
    </location>
</feature>
<evidence type="ECO:0000256" key="1">
    <source>
        <dbReference type="SAM" id="Phobius"/>
    </source>
</evidence>
<evidence type="ECO:0008006" key="4">
    <source>
        <dbReference type="Google" id="ProtNLM"/>
    </source>
</evidence>
<keyword evidence="1" id="KW-0472">Membrane</keyword>
<accession>H3NIV7</accession>